<evidence type="ECO:0000313" key="1">
    <source>
        <dbReference type="EMBL" id="WHO10576.1"/>
    </source>
</evidence>
<protein>
    <submittedName>
        <fullName evidence="1">Uncharacterized protein</fullName>
    </submittedName>
</protein>
<sequence>MPSALGSTKFDSAATADIVNRFALESSIGNFGVYVGNETAGKVHPISMKGANP</sequence>
<dbReference type="EMBL" id="CP080388">
    <property type="protein sequence ID" value="WHO10576.1"/>
    <property type="molecule type" value="Genomic_DNA"/>
</dbReference>
<accession>A0ABY8RSU2</accession>
<reference evidence="1 2" key="1">
    <citation type="journal article" date="2023" name="Syst. Appl. Microbiol.">
        <title>Agrobacterium cucumeris sp. nov. isolated from crazy roots on cucumber (Cucumis sativus).</title>
        <authorList>
            <person name="Warabieda M."/>
            <person name="Kuzmanovic N."/>
            <person name="Trzcinski P."/>
            <person name="Pulawska J."/>
        </authorList>
    </citation>
    <scope>NUCLEOTIDE SEQUENCE [LARGE SCALE GENOMIC DNA]</scope>
    <source>
        <strain evidence="1 2">O132</strain>
    </source>
</reference>
<keyword evidence="2" id="KW-1185">Reference proteome</keyword>
<name>A0ABY8RSU2_9HYPH</name>
<proteinExistence type="predicted"/>
<evidence type="ECO:0000313" key="2">
    <source>
        <dbReference type="Proteomes" id="UP001225611"/>
    </source>
</evidence>
<dbReference type="Proteomes" id="UP001225611">
    <property type="component" value="Chromosome 2"/>
</dbReference>
<gene>
    <name evidence="1" type="ORF">KZ699_18920</name>
</gene>
<organism evidence="1 2">
    <name type="scientific">Agrobacterium cucumeris</name>
    <dbReference type="NCBI Taxonomy" id="2862866"/>
    <lineage>
        <taxon>Bacteria</taxon>
        <taxon>Pseudomonadati</taxon>
        <taxon>Pseudomonadota</taxon>
        <taxon>Alphaproteobacteria</taxon>
        <taxon>Hyphomicrobiales</taxon>
        <taxon>Rhizobiaceae</taxon>
        <taxon>Rhizobium/Agrobacterium group</taxon>
        <taxon>Agrobacterium</taxon>
    </lineage>
</organism>